<dbReference type="KEGG" id="aas:Aasi_0168"/>
<dbReference type="eggNOG" id="ENOG5034B30">
    <property type="taxonomic scope" value="Bacteria"/>
</dbReference>
<keyword evidence="2" id="KW-1185">Reference proteome</keyword>
<name>B3EUJ4_AMOA5</name>
<organism evidence="1 2">
    <name type="scientific">Amoebophilus asiaticus (strain 5a2)</name>
    <dbReference type="NCBI Taxonomy" id="452471"/>
    <lineage>
        <taxon>Bacteria</taxon>
        <taxon>Pseudomonadati</taxon>
        <taxon>Bacteroidota</taxon>
        <taxon>Cytophagia</taxon>
        <taxon>Cytophagales</taxon>
        <taxon>Amoebophilaceae</taxon>
        <taxon>Candidatus Amoebophilus</taxon>
    </lineage>
</organism>
<gene>
    <name evidence="1" type="ordered locus">Aasi_0168</name>
</gene>
<dbReference type="EMBL" id="CP001102">
    <property type="protein sequence ID" value="ACE05613.1"/>
    <property type="molecule type" value="Genomic_DNA"/>
</dbReference>
<protein>
    <submittedName>
        <fullName evidence="1">Uncharacterized protein</fullName>
    </submittedName>
</protein>
<evidence type="ECO:0000313" key="1">
    <source>
        <dbReference type="EMBL" id="ACE05613.1"/>
    </source>
</evidence>
<dbReference type="Proteomes" id="UP000001227">
    <property type="component" value="Chromosome"/>
</dbReference>
<sequence>MDIPSKQFAVVILLLTLVLFVCASFKISAIGFTTIEKRTHANIYKLSRNHYVVDKINMDGKFHSLEYNYLSPNLSSLKSKKVVRLTVLSHTHEAYSLRTNRTYQEGLHNRRVYDIATVKLSNLNKVQPIVKEEVILQHNSRQLALKEPSTNYLRSFQLLADNSKATTTSQNAVSLHQNKIGLSSSANFTANRKQANKKSIRSAQLPTITSSSITDKYIVTNPFNSIAYGDHQVAFMYQQGRWLAYIKQSLAIGYRYQILPVYGEFGFSIEKLLNSAPDRQKEYTHIYPTIDSNTNTPNYVYIGKLKSQDYGIKIDIGKNINNLTIAYSLIDPSNFNSDTLRIWKDMLAEIGNILAGIKINLTVVTIDPDPAKVKTKLEQIIYKFLHRQVRLENYSLVYNKLLAHISNQMQLLNKNFDYRSSNFYENYTVDLQVSLQKISSLLTELNRVKSVPKSKVARFDLNKLYDALEINVSIKELTRDSIEGLQTNIEYFSQIQDQEEVQLSVLPSLSLQPSYLQAFVDNNINNYPMLVEQSGEVPSSNSLYLEEYDLPTSMHIPHLIRLSSGSTVTVTFGSSLKKPENLIISADRLVDQRLIPSLIQALNKANETVKIESIHISATTNGHDGKQYANSNHRKENGARAIDISRINSSSVASLGANNPLVIALQSALEEVSIVRENFGPYLRHKNKKPYTTSRLRENHKNHIHFSINR</sequence>
<dbReference type="STRING" id="452471.Aasi_0168"/>
<reference evidence="1 2" key="1">
    <citation type="journal article" date="2010" name="J. Bacteriol.">
        <title>The genome of the amoeba symbiont 'Candidatus Amoebophilus asiaticus' reveals common mechanisms for host cell interaction among amoeba-associated bacteria.</title>
        <authorList>
            <person name="Schmitz-Esser S."/>
            <person name="Tischler P."/>
            <person name="Arnold R."/>
            <person name="Montanaro J."/>
            <person name="Wagner M."/>
            <person name="Rattei T."/>
            <person name="Horn M."/>
        </authorList>
    </citation>
    <scope>NUCLEOTIDE SEQUENCE [LARGE SCALE GENOMIC DNA]</scope>
    <source>
        <strain evidence="1 2">5a2</strain>
    </source>
</reference>
<proteinExistence type="predicted"/>
<dbReference type="HOGENOM" id="CLU_388651_0_0_10"/>
<accession>B3EUJ4</accession>
<evidence type="ECO:0000313" key="2">
    <source>
        <dbReference type="Proteomes" id="UP000001227"/>
    </source>
</evidence>
<dbReference type="AlphaFoldDB" id="B3EUJ4"/>